<protein>
    <submittedName>
        <fullName evidence="2">Uncharacterized protein</fullName>
    </submittedName>
</protein>
<gene>
    <name evidence="2" type="primary">ga30856</name>
    <name evidence="2" type="ORF">PR202_ga30856</name>
</gene>
<reference evidence="2" key="1">
    <citation type="journal article" date="2018" name="DNA Res.">
        <title>Multiple hybrid de novo genome assembly of finger millet, an orphan allotetraploid crop.</title>
        <authorList>
            <person name="Hatakeyama M."/>
            <person name="Aluri S."/>
            <person name="Balachadran M.T."/>
            <person name="Sivarajan S.R."/>
            <person name="Patrignani A."/>
            <person name="Gruter S."/>
            <person name="Poveda L."/>
            <person name="Shimizu-Inatsugi R."/>
            <person name="Baeten J."/>
            <person name="Francoijs K.J."/>
            <person name="Nataraja K.N."/>
            <person name="Reddy Y.A.N."/>
            <person name="Phadnis S."/>
            <person name="Ravikumar R.L."/>
            <person name="Schlapbach R."/>
            <person name="Sreeman S.M."/>
            <person name="Shimizu K.K."/>
        </authorList>
    </citation>
    <scope>NUCLEOTIDE SEQUENCE</scope>
</reference>
<feature type="compositionally biased region" description="Low complexity" evidence="1">
    <location>
        <begin position="58"/>
        <end position="69"/>
    </location>
</feature>
<dbReference type="AlphaFoldDB" id="A0AAV5DQV2"/>
<evidence type="ECO:0000313" key="3">
    <source>
        <dbReference type="Proteomes" id="UP001054889"/>
    </source>
</evidence>
<sequence>MRRLPEPPWAPDEPPWSGEGHPPSSSLATATSRCRRGGASPEGAACCRGTDREGGPPGRVVGEGAPPRGLAGRSRLSPGHRWGGRATRGGEPPAAGEGALPRV</sequence>
<reference evidence="2" key="2">
    <citation type="submission" date="2021-12" db="EMBL/GenBank/DDBJ databases">
        <title>Resequencing data analysis of finger millet.</title>
        <authorList>
            <person name="Hatakeyama M."/>
            <person name="Aluri S."/>
            <person name="Balachadran M.T."/>
            <person name="Sivarajan S.R."/>
            <person name="Poveda L."/>
            <person name="Shimizu-Inatsugi R."/>
            <person name="Schlapbach R."/>
            <person name="Sreeman S.M."/>
            <person name="Shimizu K.K."/>
        </authorList>
    </citation>
    <scope>NUCLEOTIDE SEQUENCE</scope>
</reference>
<keyword evidence="3" id="KW-1185">Reference proteome</keyword>
<evidence type="ECO:0000313" key="2">
    <source>
        <dbReference type="EMBL" id="GJN12570.1"/>
    </source>
</evidence>
<accession>A0AAV5DQV2</accession>
<dbReference type="Proteomes" id="UP001054889">
    <property type="component" value="Unassembled WGS sequence"/>
</dbReference>
<feature type="compositionally biased region" description="Polar residues" evidence="1">
    <location>
        <begin position="23"/>
        <end position="32"/>
    </location>
</feature>
<feature type="compositionally biased region" description="Pro residues" evidence="1">
    <location>
        <begin position="1"/>
        <end position="14"/>
    </location>
</feature>
<comment type="caution">
    <text evidence="2">The sequence shown here is derived from an EMBL/GenBank/DDBJ whole genome shotgun (WGS) entry which is preliminary data.</text>
</comment>
<proteinExistence type="predicted"/>
<evidence type="ECO:0000256" key="1">
    <source>
        <dbReference type="SAM" id="MobiDB-lite"/>
    </source>
</evidence>
<name>A0AAV5DQV2_ELECO</name>
<feature type="compositionally biased region" description="Low complexity" evidence="1">
    <location>
        <begin position="89"/>
        <end position="103"/>
    </location>
</feature>
<organism evidence="2 3">
    <name type="scientific">Eleusine coracana subsp. coracana</name>
    <dbReference type="NCBI Taxonomy" id="191504"/>
    <lineage>
        <taxon>Eukaryota</taxon>
        <taxon>Viridiplantae</taxon>
        <taxon>Streptophyta</taxon>
        <taxon>Embryophyta</taxon>
        <taxon>Tracheophyta</taxon>
        <taxon>Spermatophyta</taxon>
        <taxon>Magnoliopsida</taxon>
        <taxon>Liliopsida</taxon>
        <taxon>Poales</taxon>
        <taxon>Poaceae</taxon>
        <taxon>PACMAD clade</taxon>
        <taxon>Chloridoideae</taxon>
        <taxon>Cynodonteae</taxon>
        <taxon>Eleusininae</taxon>
        <taxon>Eleusine</taxon>
    </lineage>
</organism>
<dbReference type="EMBL" id="BQKI01000023">
    <property type="protein sequence ID" value="GJN12570.1"/>
    <property type="molecule type" value="Genomic_DNA"/>
</dbReference>
<feature type="region of interest" description="Disordered" evidence="1">
    <location>
        <begin position="1"/>
        <end position="103"/>
    </location>
</feature>